<dbReference type="RefSeq" id="XP_060432654.1">
    <property type="nucleotide sequence ID" value="XM_060566997.1"/>
</dbReference>
<protein>
    <submittedName>
        <fullName evidence="3">Uncharacterized protein</fullName>
    </submittedName>
</protein>
<feature type="compositionally biased region" description="Polar residues" evidence="1">
    <location>
        <begin position="55"/>
        <end position="64"/>
    </location>
</feature>
<feature type="region of interest" description="Disordered" evidence="1">
    <location>
        <begin position="1"/>
        <end position="64"/>
    </location>
</feature>
<evidence type="ECO:0000313" key="4">
    <source>
        <dbReference type="Proteomes" id="UP001224890"/>
    </source>
</evidence>
<dbReference type="AlphaFoldDB" id="A0AAJ0EVN4"/>
<name>A0AAJ0EVN4_9PEZI</name>
<gene>
    <name evidence="3" type="ORF">BDP55DRAFT_35282</name>
    <name evidence="2" type="ORF">BDP55DRAFT_69674</name>
</gene>
<feature type="compositionally biased region" description="Basic and acidic residues" evidence="1">
    <location>
        <begin position="141"/>
        <end position="153"/>
    </location>
</feature>
<feature type="region of interest" description="Disordered" evidence="1">
    <location>
        <begin position="131"/>
        <end position="158"/>
    </location>
</feature>
<sequence>MTSPEDSQEPDLTSWADPTRGDTHEYERGHQATPVMGEKDSNDSAQGLREHQARLSLSDSCENGTDYSERQRLGLLQSFEDDILTIYPILKLQDLQHIRRLLQYDADLSKTVEAQPTGAVKFTNTCNVVPMKRKRSSASGEENHTRPPREESRNGSALDNPLLSTVLALGKICQHQQEGCDSQQHTQKCFQGHEANIRSFTLDYKSQSSRLMSRPHDGGTLEHVQTYIFAALYHSQLGNLIESYQYLLDVDRFLRNFMERYMDPPDR</sequence>
<dbReference type="EMBL" id="JAHMHR010000010">
    <property type="protein sequence ID" value="KAK1688959.1"/>
    <property type="molecule type" value="Genomic_DNA"/>
</dbReference>
<feature type="compositionally biased region" description="Basic and acidic residues" evidence="1">
    <location>
        <begin position="37"/>
        <end position="53"/>
    </location>
</feature>
<dbReference type="EMBL" id="JAHMHR010000124">
    <property type="protein sequence ID" value="KAK1656738.1"/>
    <property type="molecule type" value="Genomic_DNA"/>
</dbReference>
<dbReference type="Proteomes" id="UP001224890">
    <property type="component" value="Unassembled WGS sequence"/>
</dbReference>
<reference evidence="3" key="1">
    <citation type="submission" date="2021-06" db="EMBL/GenBank/DDBJ databases">
        <title>Comparative genomics, transcriptomics and evolutionary studies reveal genomic signatures of adaptation to plant cell wall in hemibiotrophic fungi.</title>
        <authorList>
            <consortium name="DOE Joint Genome Institute"/>
            <person name="Baroncelli R."/>
            <person name="Diaz J.F."/>
            <person name="Benocci T."/>
            <person name="Peng M."/>
            <person name="Battaglia E."/>
            <person name="Haridas S."/>
            <person name="Andreopoulos W."/>
            <person name="Labutti K."/>
            <person name="Pangilinan J."/>
            <person name="Floch G.L."/>
            <person name="Makela M.R."/>
            <person name="Henrissat B."/>
            <person name="Grigoriev I.V."/>
            <person name="Crouch J.A."/>
            <person name="De Vries R.P."/>
            <person name="Sukno S.A."/>
            <person name="Thon M.R."/>
        </authorList>
    </citation>
    <scope>NUCLEOTIDE SEQUENCE</scope>
    <source>
        <strain evidence="3">CBS 193.32</strain>
    </source>
</reference>
<evidence type="ECO:0000256" key="1">
    <source>
        <dbReference type="SAM" id="MobiDB-lite"/>
    </source>
</evidence>
<comment type="caution">
    <text evidence="3">The sequence shown here is derived from an EMBL/GenBank/DDBJ whole genome shotgun (WGS) entry which is preliminary data.</text>
</comment>
<accession>A0AAJ0EVN4</accession>
<evidence type="ECO:0000313" key="2">
    <source>
        <dbReference type="EMBL" id="KAK1656738.1"/>
    </source>
</evidence>
<evidence type="ECO:0000313" key="3">
    <source>
        <dbReference type="EMBL" id="KAK1688959.1"/>
    </source>
</evidence>
<dbReference type="GeneID" id="85451523"/>
<organism evidence="3 4">
    <name type="scientific">Colletotrichum godetiae</name>
    <dbReference type="NCBI Taxonomy" id="1209918"/>
    <lineage>
        <taxon>Eukaryota</taxon>
        <taxon>Fungi</taxon>
        <taxon>Dikarya</taxon>
        <taxon>Ascomycota</taxon>
        <taxon>Pezizomycotina</taxon>
        <taxon>Sordariomycetes</taxon>
        <taxon>Hypocreomycetidae</taxon>
        <taxon>Glomerellales</taxon>
        <taxon>Glomerellaceae</taxon>
        <taxon>Colletotrichum</taxon>
        <taxon>Colletotrichum acutatum species complex</taxon>
    </lineage>
</organism>
<feature type="compositionally biased region" description="Basic and acidic residues" evidence="1">
    <location>
        <begin position="19"/>
        <end position="30"/>
    </location>
</feature>
<proteinExistence type="predicted"/>
<keyword evidence="4" id="KW-1185">Reference proteome</keyword>